<feature type="domain" description="Mutator-like transposase" evidence="1">
    <location>
        <begin position="2"/>
        <end position="88"/>
    </location>
</feature>
<evidence type="ECO:0000259" key="1">
    <source>
        <dbReference type="Pfam" id="PF20700"/>
    </source>
</evidence>
<organism evidence="2 3">
    <name type="scientific">Lingula anatina</name>
    <name type="common">Brachiopod</name>
    <name type="synonym">Lingula unguis</name>
    <dbReference type="NCBI Taxonomy" id="7574"/>
    <lineage>
        <taxon>Eukaryota</taxon>
        <taxon>Metazoa</taxon>
        <taxon>Spiralia</taxon>
        <taxon>Lophotrochozoa</taxon>
        <taxon>Brachiopoda</taxon>
        <taxon>Linguliformea</taxon>
        <taxon>Lingulata</taxon>
        <taxon>Lingulida</taxon>
        <taxon>Linguloidea</taxon>
        <taxon>Lingulidae</taxon>
        <taxon>Lingula</taxon>
    </lineage>
</organism>
<dbReference type="KEGG" id="lak:106154074"/>
<name>A0A1S3HCQ5_LINAN</name>
<evidence type="ECO:0000313" key="3">
    <source>
        <dbReference type="RefSeq" id="XP_013383765.1"/>
    </source>
</evidence>
<keyword evidence="2" id="KW-1185">Reference proteome</keyword>
<dbReference type="InterPro" id="IPR049012">
    <property type="entry name" value="Mutator_transp_dom"/>
</dbReference>
<dbReference type="AlphaFoldDB" id="A0A1S3HCQ5"/>
<accession>A0A1S3HCQ5</accession>
<evidence type="ECO:0000313" key="2">
    <source>
        <dbReference type="Proteomes" id="UP000085678"/>
    </source>
</evidence>
<proteinExistence type="predicted"/>
<dbReference type="OrthoDB" id="6277804at2759"/>
<dbReference type="Pfam" id="PF20700">
    <property type="entry name" value="Mutator"/>
    <property type="match status" value="1"/>
</dbReference>
<gene>
    <name evidence="3" type="primary">LOC106154074</name>
</gene>
<protein>
    <submittedName>
        <fullName evidence="3">Uncharacterized protein LOC106154074</fullName>
    </submittedName>
</protein>
<dbReference type="OMA" id="MENCSIN"/>
<dbReference type="RefSeq" id="XP_013383765.1">
    <property type="nucleotide sequence ID" value="XM_013528311.1"/>
</dbReference>
<reference evidence="3" key="1">
    <citation type="submission" date="2025-08" db="UniProtKB">
        <authorList>
            <consortium name="RefSeq"/>
        </authorList>
    </citation>
    <scope>IDENTIFICATION</scope>
    <source>
        <tissue evidence="3">Gonads</tissue>
    </source>
</reference>
<dbReference type="GeneID" id="106154074"/>
<dbReference type="Proteomes" id="UP000085678">
    <property type="component" value="Unplaced"/>
</dbReference>
<sequence length="104" mass="11763">MEEHVEDDQCSKNFGDSSKAMEKEAALRIWKRSLQFGLRYTEMLSDGDSVAYSAVCHANPYGDVTISKLECVNHAPKRMGTALREMSKEACLGGRAPKEFWRLF</sequence>
<dbReference type="InParanoid" id="A0A1S3HCQ5"/>